<evidence type="ECO:0000313" key="2">
    <source>
        <dbReference type="Proteomes" id="UP000769766"/>
    </source>
</evidence>
<reference evidence="1" key="1">
    <citation type="submission" date="2020-07" db="EMBL/GenBank/DDBJ databases">
        <title>Huge and variable diversity of episymbiotic CPR bacteria and DPANN archaea in groundwater ecosystems.</title>
        <authorList>
            <person name="He C.Y."/>
            <person name="Keren R."/>
            <person name="Whittaker M."/>
            <person name="Farag I.F."/>
            <person name="Doudna J."/>
            <person name="Cate J.H.D."/>
            <person name="Banfield J.F."/>
        </authorList>
    </citation>
    <scope>NUCLEOTIDE SEQUENCE</scope>
    <source>
        <strain evidence="1">NC_groundwater_672_Ag_B-0.1um_62_36</strain>
    </source>
</reference>
<comment type="caution">
    <text evidence="1">The sequence shown here is derived from an EMBL/GenBank/DDBJ whole genome shotgun (WGS) entry which is preliminary data.</text>
</comment>
<organism evidence="1 2">
    <name type="scientific">Tectimicrobiota bacterium</name>
    <dbReference type="NCBI Taxonomy" id="2528274"/>
    <lineage>
        <taxon>Bacteria</taxon>
        <taxon>Pseudomonadati</taxon>
        <taxon>Nitrospinota/Tectimicrobiota group</taxon>
        <taxon>Candidatus Tectimicrobiota</taxon>
    </lineage>
</organism>
<dbReference type="AlphaFoldDB" id="A0A932FWN8"/>
<sequence>MSETANQVVAEILQSIGYTVNQVSPTVIEAEKKRPLKLVVVEDWSFENFEAGLQELLEIRDEDSYCAIVAPNTELGTGCMQP</sequence>
<dbReference type="EMBL" id="JACPRF010000430">
    <property type="protein sequence ID" value="MBI2878010.1"/>
    <property type="molecule type" value="Genomic_DNA"/>
</dbReference>
<dbReference type="Proteomes" id="UP000769766">
    <property type="component" value="Unassembled WGS sequence"/>
</dbReference>
<feature type="non-terminal residue" evidence="1">
    <location>
        <position position="82"/>
    </location>
</feature>
<evidence type="ECO:0000313" key="1">
    <source>
        <dbReference type="EMBL" id="MBI2878010.1"/>
    </source>
</evidence>
<gene>
    <name evidence="1" type="ORF">HYY20_14125</name>
</gene>
<protein>
    <submittedName>
        <fullName evidence="1">Uncharacterized protein</fullName>
    </submittedName>
</protein>
<proteinExistence type="predicted"/>
<name>A0A932FWN8_UNCTE</name>
<accession>A0A932FWN8</accession>